<organism evidence="5 6">
    <name type="scientific">Drechslerella dactyloides</name>
    <name type="common">Nematode-trapping fungus</name>
    <name type="synonym">Arthrobotrys dactyloides</name>
    <dbReference type="NCBI Taxonomy" id="74499"/>
    <lineage>
        <taxon>Eukaryota</taxon>
        <taxon>Fungi</taxon>
        <taxon>Dikarya</taxon>
        <taxon>Ascomycota</taxon>
        <taxon>Pezizomycotina</taxon>
        <taxon>Orbiliomycetes</taxon>
        <taxon>Orbiliales</taxon>
        <taxon>Orbiliaceae</taxon>
        <taxon>Drechslerella</taxon>
    </lineage>
</organism>
<dbReference type="Proteomes" id="UP001221413">
    <property type="component" value="Unassembled WGS sequence"/>
</dbReference>
<feature type="repeat" description="ANK" evidence="3">
    <location>
        <begin position="243"/>
        <end position="275"/>
    </location>
</feature>
<dbReference type="PROSITE" id="PS50088">
    <property type="entry name" value="ANK_REPEAT"/>
    <property type="match status" value="3"/>
</dbReference>
<evidence type="ECO:0000256" key="1">
    <source>
        <dbReference type="ARBA" id="ARBA00022737"/>
    </source>
</evidence>
<dbReference type="Pfam" id="PF00023">
    <property type="entry name" value="Ank"/>
    <property type="match status" value="1"/>
</dbReference>
<dbReference type="Pfam" id="PF12796">
    <property type="entry name" value="Ank_2"/>
    <property type="match status" value="2"/>
</dbReference>
<keyword evidence="6" id="KW-1185">Reference proteome</keyword>
<dbReference type="PANTHER" id="PTHR24198:SF165">
    <property type="entry name" value="ANKYRIN REPEAT-CONTAINING PROTEIN-RELATED"/>
    <property type="match status" value="1"/>
</dbReference>
<protein>
    <submittedName>
        <fullName evidence="5">Ankyrin-2</fullName>
    </submittedName>
</protein>
<feature type="compositionally biased region" description="Basic and acidic residues" evidence="4">
    <location>
        <begin position="617"/>
        <end position="632"/>
    </location>
</feature>
<dbReference type="PROSITE" id="PS50297">
    <property type="entry name" value="ANK_REP_REGION"/>
    <property type="match status" value="3"/>
</dbReference>
<feature type="region of interest" description="Disordered" evidence="4">
    <location>
        <begin position="604"/>
        <end position="632"/>
    </location>
</feature>
<evidence type="ECO:0000313" key="5">
    <source>
        <dbReference type="EMBL" id="KAJ6264762.1"/>
    </source>
</evidence>
<proteinExistence type="predicted"/>
<keyword evidence="2 3" id="KW-0040">ANK repeat</keyword>
<evidence type="ECO:0000256" key="3">
    <source>
        <dbReference type="PROSITE-ProRule" id="PRU00023"/>
    </source>
</evidence>
<feature type="repeat" description="ANK" evidence="3">
    <location>
        <begin position="276"/>
        <end position="308"/>
    </location>
</feature>
<sequence>MAVQVEGADYFNTEYRMPNPREILGYCPGIVITVSRGGHLKDDGRGYKNEALQLAHSSVREYLMDAQLTADTSLDVGLRQSLQDINAKSIIAQVCLAYLLYLNFDLTTEELIKEFPFVQYSSRYWMAFAKEAWGESETLKTLIERLFCDTHSSFKNCYKLHLPDRPWLTEQEIKVIKMAPPLYYASLGGFVDIVELLIVNGADVNGQGGYYGNALCAAMESGQDQIVELLLRNDADANRQSDDCETALCIASRNGQSRTVSLLLESGAQINMQHGHYGSALCAAACSGQLKIVQQLLESGAEVNAQSGDYGSALRAAEENGHGEIAELLCIHGADHTYYASDENDRTTLSEDGWYEDLNPDRNAESVYIHELPSPFKSVSAELKMFTTETDYHRKVLLKALEHNDVEVVELSQQQDADIELGVLDEDCANALCDALDRRQSNIVKILLRSSVNVLREDYGDALYKASREGQDEILELLLEKDIKYELHYKYYIDAFGAAILNCCADTASSLFEAGGIFTRLGLLGLSETDRNHDRVLEALLTIIRADLTPDVDGIAHHSNNHNHNHTILPTLVASSGSAQRGPSEEICLVEMSQPDTGNEVACTKFEDDLNPSPDDGADKHGLRQKSLVKER</sequence>
<accession>A0AAD6J8C8</accession>
<dbReference type="SMART" id="SM00248">
    <property type="entry name" value="ANK"/>
    <property type="match status" value="8"/>
</dbReference>
<name>A0AAD6J8C8_DREDA</name>
<comment type="caution">
    <text evidence="5">The sequence shown here is derived from an EMBL/GenBank/DDBJ whole genome shotgun (WGS) entry which is preliminary data.</text>
</comment>
<reference evidence="5" key="1">
    <citation type="submission" date="2023-01" db="EMBL/GenBank/DDBJ databases">
        <title>The chitinases involved in constricting ring structure development in the nematode-trapping fungus Drechslerella dactyloides.</title>
        <authorList>
            <person name="Wang R."/>
            <person name="Zhang L."/>
            <person name="Tang P."/>
            <person name="Li S."/>
            <person name="Liang L."/>
        </authorList>
    </citation>
    <scope>NUCLEOTIDE SEQUENCE</scope>
    <source>
        <strain evidence="5">YMF1.00031</strain>
    </source>
</reference>
<dbReference type="InterPro" id="IPR002110">
    <property type="entry name" value="Ankyrin_rpt"/>
</dbReference>
<evidence type="ECO:0000256" key="4">
    <source>
        <dbReference type="SAM" id="MobiDB-lite"/>
    </source>
</evidence>
<dbReference type="Gene3D" id="1.25.40.20">
    <property type="entry name" value="Ankyrin repeat-containing domain"/>
    <property type="match status" value="2"/>
</dbReference>
<dbReference type="InterPro" id="IPR036770">
    <property type="entry name" value="Ankyrin_rpt-contain_sf"/>
</dbReference>
<dbReference type="SUPFAM" id="SSF48403">
    <property type="entry name" value="Ankyrin repeat"/>
    <property type="match status" value="2"/>
</dbReference>
<feature type="repeat" description="ANK" evidence="3">
    <location>
        <begin position="177"/>
        <end position="209"/>
    </location>
</feature>
<dbReference type="AlphaFoldDB" id="A0AAD6J8C8"/>
<keyword evidence="1" id="KW-0677">Repeat</keyword>
<evidence type="ECO:0000256" key="2">
    <source>
        <dbReference type="ARBA" id="ARBA00023043"/>
    </source>
</evidence>
<gene>
    <name evidence="5" type="ORF">Dda_0914</name>
</gene>
<dbReference type="EMBL" id="JAQGDS010000001">
    <property type="protein sequence ID" value="KAJ6264762.1"/>
    <property type="molecule type" value="Genomic_DNA"/>
</dbReference>
<dbReference type="PANTHER" id="PTHR24198">
    <property type="entry name" value="ANKYRIN REPEAT AND PROTEIN KINASE DOMAIN-CONTAINING PROTEIN"/>
    <property type="match status" value="1"/>
</dbReference>
<evidence type="ECO:0000313" key="6">
    <source>
        <dbReference type="Proteomes" id="UP001221413"/>
    </source>
</evidence>